<keyword evidence="2" id="KW-1185">Reference proteome</keyword>
<name>A0A6I0F8I2_9FIRM</name>
<evidence type="ECO:0000313" key="2">
    <source>
        <dbReference type="Proteomes" id="UP000432715"/>
    </source>
</evidence>
<dbReference type="OrthoDB" id="1957506at2"/>
<dbReference type="EMBL" id="WBZC01000057">
    <property type="protein sequence ID" value="KAB3531302.1"/>
    <property type="molecule type" value="Genomic_DNA"/>
</dbReference>
<dbReference type="AlphaFoldDB" id="A0A6I0F8I2"/>
<dbReference type="RefSeq" id="WP_151862020.1">
    <property type="nucleotide sequence ID" value="NZ_WBZC01000057.1"/>
</dbReference>
<proteinExistence type="predicted"/>
<gene>
    <name evidence="1" type="ORF">F8154_12825</name>
</gene>
<reference evidence="1 2" key="1">
    <citation type="submission" date="2019-10" db="EMBL/GenBank/DDBJ databases">
        <title>Alkaliphilus serpentinus sp. nov. and Alkaliphilus pronyensis sp. nov., two novel anaerobic alkaliphilic species isolated from the serpentinized-hosted hydrothermal field of the Prony Bay (New Caledonia).</title>
        <authorList>
            <person name="Postec A."/>
        </authorList>
    </citation>
    <scope>NUCLEOTIDE SEQUENCE [LARGE SCALE GENOMIC DNA]</scope>
    <source>
        <strain evidence="1 2">LacV</strain>
    </source>
</reference>
<accession>A0A6I0F8I2</accession>
<protein>
    <submittedName>
        <fullName evidence="1">Uncharacterized protein</fullName>
    </submittedName>
</protein>
<comment type="caution">
    <text evidence="1">The sequence shown here is derived from an EMBL/GenBank/DDBJ whole genome shotgun (WGS) entry which is preliminary data.</text>
</comment>
<sequence>MKFKKPKKIKNPVKSHADEAFFNEMNYELAGDIGAIDNEEMLDNKRLLTGNSFKGRKRKKEK</sequence>
<dbReference type="Proteomes" id="UP000432715">
    <property type="component" value="Unassembled WGS sequence"/>
</dbReference>
<evidence type="ECO:0000313" key="1">
    <source>
        <dbReference type="EMBL" id="KAB3531302.1"/>
    </source>
</evidence>
<organism evidence="1 2">
    <name type="scientific">Alkaliphilus pronyensis</name>
    <dbReference type="NCBI Taxonomy" id="1482732"/>
    <lineage>
        <taxon>Bacteria</taxon>
        <taxon>Bacillati</taxon>
        <taxon>Bacillota</taxon>
        <taxon>Clostridia</taxon>
        <taxon>Peptostreptococcales</taxon>
        <taxon>Natronincolaceae</taxon>
        <taxon>Alkaliphilus</taxon>
    </lineage>
</organism>